<reference evidence="2" key="1">
    <citation type="submission" date="2015-11" db="EMBL/GenBank/DDBJ databases">
        <title>De novo transcriptome assembly of four potential Pierce s Disease insect vectors from Arizona vineyards.</title>
        <authorList>
            <person name="Tassone E.E."/>
        </authorList>
    </citation>
    <scope>NUCLEOTIDE SEQUENCE</scope>
</reference>
<organism evidence="2">
    <name type="scientific">Cuerna arida</name>
    <dbReference type="NCBI Taxonomy" id="1464854"/>
    <lineage>
        <taxon>Eukaryota</taxon>
        <taxon>Metazoa</taxon>
        <taxon>Ecdysozoa</taxon>
        <taxon>Arthropoda</taxon>
        <taxon>Hexapoda</taxon>
        <taxon>Insecta</taxon>
        <taxon>Pterygota</taxon>
        <taxon>Neoptera</taxon>
        <taxon>Paraneoptera</taxon>
        <taxon>Hemiptera</taxon>
        <taxon>Auchenorrhyncha</taxon>
        <taxon>Membracoidea</taxon>
        <taxon>Cicadellidae</taxon>
        <taxon>Cicadellinae</taxon>
        <taxon>Proconiini</taxon>
        <taxon>Cuerna</taxon>
    </lineage>
</organism>
<dbReference type="EMBL" id="GECZ01030481">
    <property type="protein sequence ID" value="JAS39288.1"/>
    <property type="molecule type" value="Transcribed_RNA"/>
</dbReference>
<sequence>MISECTHKHYSEENGYQDEDKTDEKLTSELMSCPTFQQQIRDIVFTLIPEVPRLKDLFLSWEALTVEDKDVVEHYGKTNSTGLGLYKPILEALRHWDRVQDLQGAPGCDPGMVTLSGQPQIEAALTKAVYTLECLVSKLHDDSSSEHLGTYSISRLSSSLRSVYDEEKDRGDNNGDNANHSYFTRRSLSLDDLPKLLTKKASVFSL</sequence>
<proteinExistence type="predicted"/>
<dbReference type="AlphaFoldDB" id="A0A1B6EMX5"/>
<name>A0A1B6EMX5_9HEMI</name>
<feature type="region of interest" description="Disordered" evidence="1">
    <location>
        <begin position="1"/>
        <end position="22"/>
    </location>
</feature>
<protein>
    <submittedName>
        <fullName evidence="2">Uncharacterized protein</fullName>
    </submittedName>
</protein>
<accession>A0A1B6EMX5</accession>
<gene>
    <name evidence="2" type="ORF">g.9151</name>
</gene>
<evidence type="ECO:0000313" key="2">
    <source>
        <dbReference type="EMBL" id="JAS39288.1"/>
    </source>
</evidence>
<evidence type="ECO:0000256" key="1">
    <source>
        <dbReference type="SAM" id="MobiDB-lite"/>
    </source>
</evidence>